<feature type="compositionally biased region" description="Acidic residues" evidence="3">
    <location>
        <begin position="543"/>
        <end position="553"/>
    </location>
</feature>
<gene>
    <name evidence="4" type="ORF">BDY17DRAFT_327018</name>
</gene>
<organism evidence="4 5">
    <name type="scientific">Neohortaea acidophila</name>
    <dbReference type="NCBI Taxonomy" id="245834"/>
    <lineage>
        <taxon>Eukaryota</taxon>
        <taxon>Fungi</taxon>
        <taxon>Dikarya</taxon>
        <taxon>Ascomycota</taxon>
        <taxon>Pezizomycotina</taxon>
        <taxon>Dothideomycetes</taxon>
        <taxon>Dothideomycetidae</taxon>
        <taxon>Mycosphaerellales</taxon>
        <taxon>Teratosphaeriaceae</taxon>
        <taxon>Neohortaea</taxon>
    </lineage>
</organism>
<keyword evidence="5" id="KW-1185">Reference proteome</keyword>
<feature type="region of interest" description="Disordered" evidence="3">
    <location>
        <begin position="423"/>
        <end position="690"/>
    </location>
</feature>
<evidence type="ECO:0000256" key="2">
    <source>
        <dbReference type="ARBA" id="ARBA00022833"/>
    </source>
</evidence>
<dbReference type="PANTHER" id="PTHR46771:SF5">
    <property type="entry name" value="DETERIN"/>
    <property type="match status" value="1"/>
</dbReference>
<dbReference type="PROSITE" id="PS50143">
    <property type="entry name" value="BIR_REPEAT_2"/>
    <property type="match status" value="2"/>
</dbReference>
<feature type="region of interest" description="Disordered" evidence="3">
    <location>
        <begin position="17"/>
        <end position="39"/>
    </location>
</feature>
<keyword evidence="1" id="KW-0479">Metal-binding</keyword>
<dbReference type="GO" id="GO:0046872">
    <property type="term" value="F:metal ion binding"/>
    <property type="evidence" value="ECO:0007669"/>
    <property type="project" value="UniProtKB-KW"/>
</dbReference>
<evidence type="ECO:0008006" key="6">
    <source>
        <dbReference type="Google" id="ProtNLM"/>
    </source>
</evidence>
<reference evidence="4" key="1">
    <citation type="journal article" date="2020" name="Stud. Mycol.">
        <title>101 Dothideomycetes genomes: a test case for predicting lifestyles and emergence of pathogens.</title>
        <authorList>
            <person name="Haridas S."/>
            <person name="Albert R."/>
            <person name="Binder M."/>
            <person name="Bloem J."/>
            <person name="Labutti K."/>
            <person name="Salamov A."/>
            <person name="Andreopoulos B."/>
            <person name="Baker S."/>
            <person name="Barry K."/>
            <person name="Bills G."/>
            <person name="Bluhm B."/>
            <person name="Cannon C."/>
            <person name="Castanera R."/>
            <person name="Culley D."/>
            <person name="Daum C."/>
            <person name="Ezra D."/>
            <person name="Gonzalez J."/>
            <person name="Henrissat B."/>
            <person name="Kuo A."/>
            <person name="Liang C."/>
            <person name="Lipzen A."/>
            <person name="Lutzoni F."/>
            <person name="Magnuson J."/>
            <person name="Mondo S."/>
            <person name="Nolan M."/>
            <person name="Ohm R."/>
            <person name="Pangilinan J."/>
            <person name="Park H.-J."/>
            <person name="Ramirez L."/>
            <person name="Alfaro M."/>
            <person name="Sun H."/>
            <person name="Tritt A."/>
            <person name="Yoshinaga Y."/>
            <person name="Zwiers L.-H."/>
            <person name="Turgeon B."/>
            <person name="Goodwin S."/>
            <person name="Spatafora J."/>
            <person name="Crous P."/>
            <person name="Grigoriev I."/>
        </authorList>
    </citation>
    <scope>NUCLEOTIDE SEQUENCE</scope>
    <source>
        <strain evidence="4">CBS 113389</strain>
    </source>
</reference>
<dbReference type="AlphaFoldDB" id="A0A6A6PK06"/>
<feature type="compositionally biased region" description="Low complexity" evidence="3">
    <location>
        <begin position="526"/>
        <end position="536"/>
    </location>
</feature>
<dbReference type="CDD" id="cd00022">
    <property type="entry name" value="BIR"/>
    <property type="match status" value="2"/>
</dbReference>
<dbReference type="SMART" id="SM00238">
    <property type="entry name" value="BIR"/>
    <property type="match status" value="2"/>
</dbReference>
<dbReference type="Pfam" id="PF00653">
    <property type="entry name" value="BIR"/>
    <property type="match status" value="2"/>
</dbReference>
<sequence>MQSFNARLETFEISHQLTKRRASNAKKKGGSNSIEWPHTQPAPKELARAGFFYHPSQASPDNVQCFLCAVKLDGWEADDDPVKEHLAHSQSCAWAQALNAGLQARHEESQQNPVSEELVAVRKATFDVGAGWPHESKRGWKCKVSKMVEAGWCMDLASPSEDEGADGVTCFYCDLSLDGWEPKDDPMAEHRRRRPECPFLALLEKYGAGAEASDSKKAKGKGRGKAGARTSAAGHARLSLQSVQSTFSEAPSLASIATDDADSQAGVDDSIMSTASQATITGPTKTKKKASRAKAAAKGTKGRKRANTVESEADNAPLYPELAADVDLQGTAETMQAQIQPEPQVASTKPSRKGGRQSKQPLDSSVVEISALEAAPPKKATRGKKAKAQPEPEALAELDADRTEVSTQLQEELERSMDMDAMEAVPSPAPTKRGVKRTSDGLAKKPEETVTASVNDFPAPPVAAPVAKAKKTRKASAQIVSEPVHEDGEDIKDDPPVLEAEAESAKPTKGKKAAPKKGTKGRKASSTRSSRASKATVLADSEPAQDDEAEDMERDEREIEAELQRIAAEQAIQLEQDQEAEFEPSPSHAQRRSDGIRQLEAEIEAEAQHNSPVDTKHASGKSDASSSPTSSDKENHPSSTTRQSPKLHPIAPTPVFLSPTKTTRIPLAPGTPNRLLSPTKAHPLHRSPSKQQIAGLATSHPWEAADLDAIFAASPQPTPGTLTQRLAGAAAGVLTSPEKGMTVEEWMRSQAEKGEAELRRRCEEVVGMFEREGLRALRSLEGVEVVSA</sequence>
<evidence type="ECO:0000313" key="5">
    <source>
        <dbReference type="Proteomes" id="UP000799767"/>
    </source>
</evidence>
<dbReference type="Gene3D" id="1.10.1170.10">
    <property type="entry name" value="Inhibitor Of Apoptosis Protein (2mihbC-IAP-1), Chain A"/>
    <property type="match status" value="2"/>
</dbReference>
<dbReference type="RefSeq" id="XP_033586601.1">
    <property type="nucleotide sequence ID" value="XM_033737603.1"/>
</dbReference>
<feature type="compositionally biased region" description="Basic and acidic residues" evidence="3">
    <location>
        <begin position="591"/>
        <end position="600"/>
    </location>
</feature>
<feature type="compositionally biased region" description="Low complexity" evidence="3">
    <location>
        <begin position="621"/>
        <end position="630"/>
    </location>
</feature>
<keyword evidence="2" id="KW-0862">Zinc</keyword>
<dbReference type="GeneID" id="54478605"/>
<name>A0A6A6PK06_9PEZI</name>
<feature type="compositionally biased region" description="Basic residues" evidence="3">
    <location>
        <begin position="17"/>
        <end position="29"/>
    </location>
</feature>
<protein>
    <recommendedName>
        <fullName evidence="6">BIR-domain-containing protein</fullName>
    </recommendedName>
</protein>
<evidence type="ECO:0000256" key="1">
    <source>
        <dbReference type="ARBA" id="ARBA00022723"/>
    </source>
</evidence>
<feature type="region of interest" description="Disordered" evidence="3">
    <location>
        <begin position="336"/>
        <end position="410"/>
    </location>
</feature>
<feature type="region of interest" description="Disordered" evidence="3">
    <location>
        <begin position="211"/>
        <end position="237"/>
    </location>
</feature>
<feature type="compositionally biased region" description="Basic and acidic residues" evidence="3">
    <location>
        <begin position="437"/>
        <end position="448"/>
    </location>
</feature>
<evidence type="ECO:0000313" key="4">
    <source>
        <dbReference type="EMBL" id="KAF2480031.1"/>
    </source>
</evidence>
<dbReference type="EMBL" id="MU001640">
    <property type="protein sequence ID" value="KAF2480031.1"/>
    <property type="molecule type" value="Genomic_DNA"/>
</dbReference>
<evidence type="ECO:0000256" key="3">
    <source>
        <dbReference type="SAM" id="MobiDB-lite"/>
    </source>
</evidence>
<feature type="compositionally biased region" description="Basic and acidic residues" evidence="3">
    <location>
        <begin position="554"/>
        <end position="563"/>
    </location>
</feature>
<feature type="compositionally biased region" description="Polar residues" evidence="3">
    <location>
        <begin position="274"/>
        <end position="283"/>
    </location>
</feature>
<dbReference type="PANTHER" id="PTHR46771">
    <property type="entry name" value="DETERIN"/>
    <property type="match status" value="1"/>
</dbReference>
<feature type="compositionally biased region" description="Basic residues" evidence="3">
    <location>
        <begin position="508"/>
        <end position="525"/>
    </location>
</feature>
<proteinExistence type="predicted"/>
<dbReference type="OrthoDB" id="2196114at2759"/>
<feature type="compositionally biased region" description="Polar residues" evidence="3">
    <location>
        <begin position="336"/>
        <end position="349"/>
    </location>
</feature>
<dbReference type="SUPFAM" id="SSF57924">
    <property type="entry name" value="Inhibitor of apoptosis (IAP) repeat"/>
    <property type="match status" value="2"/>
</dbReference>
<feature type="region of interest" description="Disordered" evidence="3">
    <location>
        <begin position="274"/>
        <end position="320"/>
    </location>
</feature>
<dbReference type="InterPro" id="IPR001370">
    <property type="entry name" value="BIR_rpt"/>
</dbReference>
<accession>A0A6A6PK06</accession>
<dbReference type="InterPro" id="IPR051190">
    <property type="entry name" value="Baculoviral_IAP"/>
</dbReference>
<dbReference type="Proteomes" id="UP000799767">
    <property type="component" value="Unassembled WGS sequence"/>
</dbReference>